<dbReference type="Proteomes" id="UP000472265">
    <property type="component" value="Chromosome 14"/>
</dbReference>
<reference evidence="3" key="2">
    <citation type="submission" date="2025-08" db="UniProtKB">
        <authorList>
            <consortium name="Ensembl"/>
        </authorList>
    </citation>
    <scope>IDENTIFICATION</scope>
</reference>
<feature type="region of interest" description="Disordered" evidence="2">
    <location>
        <begin position="188"/>
        <end position="214"/>
    </location>
</feature>
<dbReference type="PANTHER" id="PTHR16095:SF9">
    <property type="entry name" value="PROLINE AND SERINE-RICH PROTEIN 2"/>
    <property type="match status" value="1"/>
</dbReference>
<reference evidence="3" key="3">
    <citation type="submission" date="2025-09" db="UniProtKB">
        <authorList>
            <consortium name="Ensembl"/>
        </authorList>
    </citation>
    <scope>IDENTIFICATION</scope>
</reference>
<name>A0A671Y7R1_SPAAU</name>
<dbReference type="InParanoid" id="A0A671Y7R1"/>
<protein>
    <recommendedName>
        <fullName evidence="5">Proline and serine rich 2</fullName>
    </recommendedName>
</protein>
<accession>A0A671Y7R1</accession>
<keyword evidence="1" id="KW-0597">Phosphoprotein</keyword>
<dbReference type="OMA" id="RQPDCGQ"/>
<evidence type="ECO:0008006" key="5">
    <source>
        <dbReference type="Google" id="ProtNLM"/>
    </source>
</evidence>
<feature type="compositionally biased region" description="Polar residues" evidence="2">
    <location>
        <begin position="292"/>
        <end position="305"/>
    </location>
</feature>
<dbReference type="PANTHER" id="PTHR16095">
    <property type="entry name" value="TRANSMEMBRANE PROTEIN 143 FAMILY MEMBER"/>
    <property type="match status" value="1"/>
</dbReference>
<keyword evidence="4" id="KW-1185">Reference proteome</keyword>
<proteinExistence type="predicted"/>
<dbReference type="Ensembl" id="ENSSAUT00010062496.1">
    <property type="protein sequence ID" value="ENSSAUP00010059579.1"/>
    <property type="gene ID" value="ENSSAUG00010024205.1"/>
</dbReference>
<sequence length="381" mass="42109">SLEGWDEGTNRPVFTDTHDYCMRKSELETWSSKDEERNDTMKFLSREEQECLQFFEETIDSLEESLEENDLRPGVILSSPLANPLSPKEDIIDLVQPEPDLVPTRDMVPTPESHFEIKPMHDPGDTLPSEYNPPLPSGNSGPTDSLSAYHPPGSIPTPVLIAQKIAENQAGGTSNVLPSTLLRRSSLEVEKPPSYSTDLPIKQGPPTSAKPTRFPSNISLILGSKEHQNQSMANVNIQERRAQMLANLTGSHPLLQDVPQKIETPNHHVRCRSMPIESQRSFGQIPSGTLTINPSAGFNRSSHSPAKSFKAPAPTPAPRPPRHSYHGAVSTHQHAVTPEHKSRRPGSMFRPQGITVQFSGRGAMDESRREALRKLGLLKDS</sequence>
<feature type="region of interest" description="Disordered" evidence="2">
    <location>
        <begin position="113"/>
        <end position="152"/>
    </location>
</feature>
<feature type="compositionally biased region" description="Polar residues" evidence="2">
    <location>
        <begin position="205"/>
        <end position="214"/>
    </location>
</feature>
<reference evidence="3" key="1">
    <citation type="submission" date="2021-04" db="EMBL/GenBank/DDBJ databases">
        <authorList>
            <consortium name="Wellcome Sanger Institute Data Sharing"/>
        </authorList>
    </citation>
    <scope>NUCLEOTIDE SEQUENCE [LARGE SCALE GENOMIC DNA]</scope>
</reference>
<evidence type="ECO:0000256" key="1">
    <source>
        <dbReference type="ARBA" id="ARBA00022553"/>
    </source>
</evidence>
<feature type="compositionally biased region" description="Basic and acidic residues" evidence="2">
    <location>
        <begin position="113"/>
        <end position="124"/>
    </location>
</feature>
<organism evidence="3 4">
    <name type="scientific">Sparus aurata</name>
    <name type="common">Gilthead sea bream</name>
    <dbReference type="NCBI Taxonomy" id="8175"/>
    <lineage>
        <taxon>Eukaryota</taxon>
        <taxon>Metazoa</taxon>
        <taxon>Chordata</taxon>
        <taxon>Craniata</taxon>
        <taxon>Vertebrata</taxon>
        <taxon>Euteleostomi</taxon>
        <taxon>Actinopterygii</taxon>
        <taxon>Neopterygii</taxon>
        <taxon>Teleostei</taxon>
        <taxon>Neoteleostei</taxon>
        <taxon>Acanthomorphata</taxon>
        <taxon>Eupercaria</taxon>
        <taxon>Spariformes</taxon>
        <taxon>Sparidae</taxon>
        <taxon>Sparus</taxon>
    </lineage>
</organism>
<evidence type="ECO:0000313" key="3">
    <source>
        <dbReference type="Ensembl" id="ENSSAUP00010059579.1"/>
    </source>
</evidence>
<dbReference type="AlphaFoldDB" id="A0A671Y7R1"/>
<evidence type="ECO:0000256" key="2">
    <source>
        <dbReference type="SAM" id="MobiDB-lite"/>
    </source>
</evidence>
<feature type="compositionally biased region" description="Polar residues" evidence="2">
    <location>
        <begin position="137"/>
        <end position="146"/>
    </location>
</feature>
<dbReference type="Pfam" id="PF15385">
    <property type="entry name" value="SARG"/>
    <property type="match status" value="1"/>
</dbReference>
<dbReference type="GeneTree" id="ENSGT01010000222533"/>
<evidence type="ECO:0000313" key="4">
    <source>
        <dbReference type="Proteomes" id="UP000472265"/>
    </source>
</evidence>
<feature type="region of interest" description="Disordered" evidence="2">
    <location>
        <begin position="292"/>
        <end position="352"/>
    </location>
</feature>